<evidence type="ECO:0000313" key="4">
    <source>
        <dbReference type="Proteomes" id="UP000059113"/>
    </source>
</evidence>
<reference evidence="4" key="2">
    <citation type="submission" date="2015-04" db="EMBL/GenBank/DDBJ databases">
        <title>The complete genome sequence of Erythrobacter sp. s21-N3.</title>
        <authorList>
            <person name="Zhuang L."/>
            <person name="Liu Y."/>
            <person name="Shao Z."/>
        </authorList>
    </citation>
    <scope>NUCLEOTIDE SEQUENCE [LARGE SCALE GENOMIC DNA]</scope>
    <source>
        <strain evidence="4">s21-N3</strain>
    </source>
</reference>
<dbReference type="STRING" id="1648404.CP97_12935"/>
<reference evidence="3 4" key="1">
    <citation type="journal article" date="2015" name="Int. J. Syst. Evol. Microbiol.">
        <title>Erythrobacter atlanticus sp. nov., a bacterium from ocean sediment able to degrade polycyclic aromatic hydrocarbons.</title>
        <authorList>
            <person name="Zhuang L."/>
            <person name="Liu Y."/>
            <person name="Wang L."/>
            <person name="Wang W."/>
            <person name="Shao Z."/>
        </authorList>
    </citation>
    <scope>NUCLEOTIDE SEQUENCE [LARGE SCALE GENOMIC DNA]</scope>
    <source>
        <strain evidence="4">s21-N3</strain>
    </source>
</reference>
<dbReference type="Proteomes" id="UP000059113">
    <property type="component" value="Chromosome"/>
</dbReference>
<organism evidence="3 4">
    <name type="scientific">Aurantiacibacter atlanticus</name>
    <dbReference type="NCBI Taxonomy" id="1648404"/>
    <lineage>
        <taxon>Bacteria</taxon>
        <taxon>Pseudomonadati</taxon>
        <taxon>Pseudomonadota</taxon>
        <taxon>Alphaproteobacteria</taxon>
        <taxon>Sphingomonadales</taxon>
        <taxon>Erythrobacteraceae</taxon>
        <taxon>Aurantiacibacter</taxon>
    </lineage>
</organism>
<evidence type="ECO:0000313" key="3">
    <source>
        <dbReference type="EMBL" id="AKQ42750.2"/>
    </source>
</evidence>
<gene>
    <name evidence="3" type="ORF">CP97_12935</name>
</gene>
<dbReference type="KEGG" id="ery:CP97_12935"/>
<protein>
    <submittedName>
        <fullName evidence="3">Uncharacterized protein</fullName>
    </submittedName>
</protein>
<evidence type="ECO:0000256" key="2">
    <source>
        <dbReference type="SAM" id="Phobius"/>
    </source>
</evidence>
<feature type="compositionally biased region" description="Low complexity" evidence="1">
    <location>
        <begin position="170"/>
        <end position="182"/>
    </location>
</feature>
<keyword evidence="2" id="KW-0472">Membrane</keyword>
<dbReference type="AlphaFoldDB" id="A0A0H4VEH4"/>
<feature type="region of interest" description="Disordered" evidence="1">
    <location>
        <begin position="146"/>
        <end position="211"/>
    </location>
</feature>
<dbReference type="EMBL" id="CP011310">
    <property type="protein sequence ID" value="AKQ42750.2"/>
    <property type="molecule type" value="Genomic_DNA"/>
</dbReference>
<keyword evidence="4" id="KW-1185">Reference proteome</keyword>
<feature type="compositionally biased region" description="Polar residues" evidence="1">
    <location>
        <begin position="186"/>
        <end position="210"/>
    </location>
</feature>
<proteinExistence type="predicted"/>
<sequence length="225" mass="23765">MAGNERLSSGVRVMKVSYYLLGAAIAVPLAGALVGTRVGTDPTGGYEDFSAVLPDNPIAVDHNSGPQTRERLPDHYALETPEGRVDVADLARRGRHADRYRAIEARDAAFKAELAARDAYEVDMRAGSLKAVNLDAQQPQFVRANHHAPAQRVAPQYAGSEGEYTGRNTAVSSASGSANAPAPLTSDVTDLSVRSQAKHPQTMASRSNSGPLPHIIDVGAVLASQ</sequence>
<keyword evidence="2" id="KW-0812">Transmembrane</keyword>
<feature type="transmembrane region" description="Helical" evidence="2">
    <location>
        <begin position="16"/>
        <end position="34"/>
    </location>
</feature>
<accession>A0A0H4VEH4</accession>
<keyword evidence="2" id="KW-1133">Transmembrane helix</keyword>
<name>A0A0H4VEH4_9SPHN</name>
<evidence type="ECO:0000256" key="1">
    <source>
        <dbReference type="SAM" id="MobiDB-lite"/>
    </source>
</evidence>